<feature type="signal peptide" evidence="2">
    <location>
        <begin position="1"/>
        <end position="23"/>
    </location>
</feature>
<evidence type="ECO:0000259" key="3">
    <source>
        <dbReference type="Pfam" id="PF18914"/>
    </source>
</evidence>
<dbReference type="Pfam" id="PF18914">
    <property type="entry name" value="DUF5666"/>
    <property type="match status" value="1"/>
</dbReference>
<accession>A0A250KU99</accession>
<dbReference type="EMBL" id="AP017928">
    <property type="protein sequence ID" value="BBA35094.1"/>
    <property type="molecule type" value="Genomic_DNA"/>
</dbReference>
<name>A0A250KU99_9GAMM</name>
<feature type="region of interest" description="Disordered" evidence="1">
    <location>
        <begin position="77"/>
        <end position="97"/>
    </location>
</feature>
<feature type="domain" description="DUF5666" evidence="3">
    <location>
        <begin position="29"/>
        <end position="75"/>
    </location>
</feature>
<dbReference type="RefSeq" id="WP_119632824.1">
    <property type="nucleotide sequence ID" value="NZ_AP017928.1"/>
</dbReference>
<reference evidence="4 5" key="1">
    <citation type="submission" date="2016-12" db="EMBL/GenBank/DDBJ databases">
        <title>Genome sequencing of Methylocaldum marinum.</title>
        <authorList>
            <person name="Takeuchi M."/>
            <person name="Kamagata Y."/>
            <person name="Hiraoka S."/>
            <person name="Oshima K."/>
            <person name="Hattori M."/>
            <person name="Iwasaki W."/>
        </authorList>
    </citation>
    <scope>NUCLEOTIDE SEQUENCE [LARGE SCALE GENOMIC DNA]</scope>
    <source>
        <strain evidence="4 5">S8</strain>
    </source>
</reference>
<dbReference type="InterPro" id="IPR043724">
    <property type="entry name" value="DUF5666"/>
</dbReference>
<dbReference type="Proteomes" id="UP000266313">
    <property type="component" value="Chromosome"/>
</dbReference>
<gene>
    <name evidence="4" type="ORF">sS8_3151</name>
</gene>
<sequence length="97" mass="10548">MKHLIGMLLLAGTVLSASPSIQAGEEFYGTIEKRPEGKVGTWTIGGREVVVTEKTKLEEDEGPLVVGACVEVEYEGDSVEEIETEKPEKCRKGRNPS</sequence>
<feature type="chain" id="PRO_5012151379" description="DUF5666 domain-containing protein" evidence="2">
    <location>
        <begin position="24"/>
        <end position="97"/>
    </location>
</feature>
<evidence type="ECO:0000313" key="4">
    <source>
        <dbReference type="EMBL" id="BBA35094.1"/>
    </source>
</evidence>
<evidence type="ECO:0000256" key="2">
    <source>
        <dbReference type="SAM" id="SignalP"/>
    </source>
</evidence>
<dbReference type="OrthoDB" id="5570130at2"/>
<keyword evidence="2" id="KW-0732">Signal</keyword>
<organism evidence="4 5">
    <name type="scientific">Methylocaldum marinum</name>
    <dbReference type="NCBI Taxonomy" id="1432792"/>
    <lineage>
        <taxon>Bacteria</taxon>
        <taxon>Pseudomonadati</taxon>
        <taxon>Pseudomonadota</taxon>
        <taxon>Gammaproteobacteria</taxon>
        <taxon>Methylococcales</taxon>
        <taxon>Methylococcaceae</taxon>
        <taxon>Methylocaldum</taxon>
    </lineage>
</organism>
<evidence type="ECO:0000256" key="1">
    <source>
        <dbReference type="SAM" id="MobiDB-lite"/>
    </source>
</evidence>
<dbReference type="AlphaFoldDB" id="A0A250KU99"/>
<dbReference type="KEGG" id="mmai:sS8_3151"/>
<keyword evidence="5" id="KW-1185">Reference proteome</keyword>
<evidence type="ECO:0000313" key="5">
    <source>
        <dbReference type="Proteomes" id="UP000266313"/>
    </source>
</evidence>
<protein>
    <recommendedName>
        <fullName evidence="3">DUF5666 domain-containing protein</fullName>
    </recommendedName>
</protein>
<proteinExistence type="predicted"/>